<dbReference type="SUPFAM" id="SSF53056">
    <property type="entry name" value="beta-carbonic anhydrase, cab"/>
    <property type="match status" value="1"/>
</dbReference>
<comment type="function">
    <text evidence="10">Reversible hydration of carbon dioxide.</text>
</comment>
<dbReference type="EMBL" id="NAJO01000023">
    <property type="protein sequence ID" value="OQO03936.1"/>
    <property type="molecule type" value="Genomic_DNA"/>
</dbReference>
<dbReference type="GO" id="GO:0034599">
    <property type="term" value="P:cellular response to oxidative stress"/>
    <property type="evidence" value="ECO:0007669"/>
    <property type="project" value="TreeGrafter"/>
</dbReference>
<dbReference type="FunFam" id="3.40.1050.10:FF:000001">
    <property type="entry name" value="Carbonic anhydrase"/>
    <property type="match status" value="1"/>
</dbReference>
<dbReference type="InterPro" id="IPR036874">
    <property type="entry name" value="Carbonic_anhydrase_sf"/>
</dbReference>
<evidence type="ECO:0000256" key="1">
    <source>
        <dbReference type="ARBA" id="ARBA00006217"/>
    </source>
</evidence>
<dbReference type="GO" id="GO:0071244">
    <property type="term" value="P:cellular response to carbon dioxide"/>
    <property type="evidence" value="ECO:0007669"/>
    <property type="project" value="TreeGrafter"/>
</dbReference>
<dbReference type="InterPro" id="IPR015892">
    <property type="entry name" value="Carbonic_anhydrase_CS"/>
</dbReference>
<keyword evidence="4 9" id="KW-0479">Metal-binding</keyword>
<dbReference type="Gene3D" id="3.40.1050.10">
    <property type="entry name" value="Carbonic anhydrase"/>
    <property type="match status" value="1"/>
</dbReference>
<comment type="catalytic activity">
    <reaction evidence="8 10">
        <text>hydrogencarbonate + H(+) = CO2 + H2O</text>
        <dbReference type="Rhea" id="RHEA:10748"/>
        <dbReference type="ChEBI" id="CHEBI:15377"/>
        <dbReference type="ChEBI" id="CHEBI:15378"/>
        <dbReference type="ChEBI" id="CHEBI:16526"/>
        <dbReference type="ChEBI" id="CHEBI:17544"/>
        <dbReference type="EC" id="4.2.1.1"/>
    </reaction>
</comment>
<dbReference type="Pfam" id="PF00484">
    <property type="entry name" value="Pro_CA"/>
    <property type="match status" value="1"/>
</dbReference>
<feature type="region of interest" description="Disordered" evidence="11">
    <location>
        <begin position="1"/>
        <end position="51"/>
    </location>
</feature>
<reference evidence="13" key="1">
    <citation type="submission" date="2017-03" db="EMBL/GenBank/DDBJ databases">
        <title>Genomes of endolithic fungi from Antarctica.</title>
        <authorList>
            <person name="Coleine C."/>
            <person name="Masonjones S."/>
            <person name="Stajich J.E."/>
        </authorList>
    </citation>
    <scope>NUCLEOTIDE SEQUENCE [LARGE SCALE GENOMIC DNA]</scope>
    <source>
        <strain evidence="13">CCFEE 5527</strain>
    </source>
</reference>
<proteinExistence type="inferred from homology"/>
<dbReference type="Proteomes" id="UP000192596">
    <property type="component" value="Unassembled WGS sequence"/>
</dbReference>
<dbReference type="PANTHER" id="PTHR11002">
    <property type="entry name" value="CARBONIC ANHYDRASE"/>
    <property type="match status" value="1"/>
</dbReference>
<feature type="binding site" evidence="9">
    <location>
        <position position="94"/>
    </location>
    <ligand>
        <name>Zn(2+)</name>
        <dbReference type="ChEBI" id="CHEBI:29105"/>
    </ligand>
</feature>
<keyword evidence="13" id="KW-1185">Reference proteome</keyword>
<dbReference type="GO" id="GO:0015976">
    <property type="term" value="P:carbon utilization"/>
    <property type="evidence" value="ECO:0007669"/>
    <property type="project" value="InterPro"/>
</dbReference>
<comment type="caution">
    <text evidence="12">The sequence shown here is derived from an EMBL/GenBank/DDBJ whole genome shotgun (WGS) entry which is preliminary data.</text>
</comment>
<evidence type="ECO:0000256" key="9">
    <source>
        <dbReference type="PIRSR" id="PIRSR601765-1"/>
    </source>
</evidence>
<evidence type="ECO:0000256" key="8">
    <source>
        <dbReference type="ARBA" id="ARBA00048348"/>
    </source>
</evidence>
<dbReference type="GO" id="GO:0005737">
    <property type="term" value="C:cytoplasm"/>
    <property type="evidence" value="ECO:0007669"/>
    <property type="project" value="TreeGrafter"/>
</dbReference>
<evidence type="ECO:0000256" key="3">
    <source>
        <dbReference type="ARBA" id="ARBA00014628"/>
    </source>
</evidence>
<dbReference type="AlphaFoldDB" id="A0A1V8SXQ0"/>
<feature type="compositionally biased region" description="Basic and acidic residues" evidence="11">
    <location>
        <begin position="20"/>
        <end position="31"/>
    </location>
</feature>
<keyword evidence="6 10" id="KW-0456">Lyase</keyword>
<dbReference type="InterPro" id="IPR001765">
    <property type="entry name" value="Carbonic_anhydrase"/>
</dbReference>
<dbReference type="EC" id="4.2.1.1" evidence="2 10"/>
<dbReference type="SMART" id="SM00947">
    <property type="entry name" value="Pro_CA"/>
    <property type="match status" value="1"/>
</dbReference>
<dbReference type="FunCoup" id="A0A1V8SXQ0">
    <property type="interactions" value="157"/>
</dbReference>
<comment type="similarity">
    <text evidence="1 10">Belongs to the beta-class carbonic anhydrase family.</text>
</comment>
<dbReference type="CDD" id="cd00883">
    <property type="entry name" value="beta_CA_cladeA"/>
    <property type="match status" value="1"/>
</dbReference>
<feature type="binding site" evidence="9">
    <location>
        <position position="96"/>
    </location>
    <ligand>
        <name>Zn(2+)</name>
        <dbReference type="ChEBI" id="CHEBI:29105"/>
    </ligand>
</feature>
<evidence type="ECO:0000256" key="4">
    <source>
        <dbReference type="ARBA" id="ARBA00022723"/>
    </source>
</evidence>
<organism evidence="12 13">
    <name type="scientific">Cryoendolithus antarcticus</name>
    <dbReference type="NCBI Taxonomy" id="1507870"/>
    <lineage>
        <taxon>Eukaryota</taxon>
        <taxon>Fungi</taxon>
        <taxon>Dikarya</taxon>
        <taxon>Ascomycota</taxon>
        <taxon>Pezizomycotina</taxon>
        <taxon>Dothideomycetes</taxon>
        <taxon>Dothideomycetidae</taxon>
        <taxon>Cladosporiales</taxon>
        <taxon>Cladosporiaceae</taxon>
        <taxon>Cryoendolithus</taxon>
    </lineage>
</organism>
<protein>
    <recommendedName>
        <fullName evidence="3 10">Carbonic anhydrase</fullName>
        <ecNumber evidence="2 10">4.2.1.1</ecNumber>
    </recommendedName>
    <alternativeName>
        <fullName evidence="7 10">Carbonate dehydratase</fullName>
    </alternativeName>
</protein>
<evidence type="ECO:0000256" key="11">
    <source>
        <dbReference type="SAM" id="MobiDB-lite"/>
    </source>
</evidence>
<gene>
    <name evidence="12" type="ORF">B0A48_10578</name>
</gene>
<dbReference type="GO" id="GO:0008270">
    <property type="term" value="F:zinc ion binding"/>
    <property type="evidence" value="ECO:0007669"/>
    <property type="project" value="UniProtKB-UniRule"/>
</dbReference>
<dbReference type="InParanoid" id="A0A1V8SXQ0"/>
<evidence type="ECO:0000256" key="2">
    <source>
        <dbReference type="ARBA" id="ARBA00012925"/>
    </source>
</evidence>
<dbReference type="STRING" id="1507870.A0A1V8SXQ0"/>
<dbReference type="PANTHER" id="PTHR11002:SF76">
    <property type="entry name" value="CARBONIC ANHYDRASE"/>
    <property type="match status" value="1"/>
</dbReference>
<keyword evidence="5 9" id="KW-0862">Zinc</keyword>
<evidence type="ECO:0000313" key="12">
    <source>
        <dbReference type="EMBL" id="OQO03936.1"/>
    </source>
</evidence>
<dbReference type="OrthoDB" id="10248475at2759"/>
<evidence type="ECO:0000256" key="10">
    <source>
        <dbReference type="RuleBase" id="RU003956"/>
    </source>
</evidence>
<evidence type="ECO:0000313" key="13">
    <source>
        <dbReference type="Proteomes" id="UP000192596"/>
    </source>
</evidence>
<accession>A0A1V8SXQ0</accession>
<feature type="binding site" evidence="9">
    <location>
        <position position="150"/>
    </location>
    <ligand>
        <name>Zn(2+)</name>
        <dbReference type="ChEBI" id="CHEBI:29105"/>
    </ligand>
</feature>
<dbReference type="PROSITE" id="PS00705">
    <property type="entry name" value="PROK_CO2_ANHYDRASE_2"/>
    <property type="match status" value="1"/>
</dbReference>
<name>A0A1V8SXQ0_9PEZI</name>
<feature type="compositionally biased region" description="Polar residues" evidence="11">
    <location>
        <begin position="38"/>
        <end position="47"/>
    </location>
</feature>
<evidence type="ECO:0000256" key="5">
    <source>
        <dbReference type="ARBA" id="ARBA00022833"/>
    </source>
</evidence>
<dbReference type="GO" id="GO:0004089">
    <property type="term" value="F:carbonate dehydratase activity"/>
    <property type="evidence" value="ECO:0007669"/>
    <property type="project" value="UniProtKB-UniRule"/>
</dbReference>
<sequence length="262" mass="28719">MSAAELDTSSSPRAHKKRKTLEMAENKDPKEMAGAAAPQTNPTSSPATLDKGHEAYHSCLSSNKEWAAEYTKANPDFFGKSAQGQTPQVLWIGCSDSRVPESTILGQAPGALFVHRNIANVISPTDTSILSVVEFAVGAIKVKDIVVCGHTKCGGVNATLGNSKLGILDVWLQPMRILREKHHEELEKLEDPEEKRTALSRLNVQAGVDTLRRIPVVIEAMKERDLQVHGLIYNLHTGLLDDVETKEDESRKETRASTFTLQ</sequence>
<evidence type="ECO:0000256" key="6">
    <source>
        <dbReference type="ARBA" id="ARBA00023239"/>
    </source>
</evidence>
<evidence type="ECO:0000256" key="7">
    <source>
        <dbReference type="ARBA" id="ARBA00031969"/>
    </source>
</evidence>
<feature type="binding site" evidence="9">
    <location>
        <position position="153"/>
    </location>
    <ligand>
        <name>Zn(2+)</name>
        <dbReference type="ChEBI" id="CHEBI:29105"/>
    </ligand>
</feature>
<comment type="cofactor">
    <cofactor evidence="9">
        <name>Zn(2+)</name>
        <dbReference type="ChEBI" id="CHEBI:29105"/>
    </cofactor>
    <text evidence="9">Binds 1 zinc ion per subunit.</text>
</comment>